<evidence type="ECO:0000313" key="2">
    <source>
        <dbReference type="Proteomes" id="UP001178507"/>
    </source>
</evidence>
<keyword evidence="2" id="KW-1185">Reference proteome</keyword>
<organism evidence="1 2">
    <name type="scientific">Effrenium voratum</name>
    <dbReference type="NCBI Taxonomy" id="2562239"/>
    <lineage>
        <taxon>Eukaryota</taxon>
        <taxon>Sar</taxon>
        <taxon>Alveolata</taxon>
        <taxon>Dinophyceae</taxon>
        <taxon>Suessiales</taxon>
        <taxon>Symbiodiniaceae</taxon>
        <taxon>Effrenium</taxon>
    </lineage>
</organism>
<name>A0AA36IF32_9DINO</name>
<dbReference type="AlphaFoldDB" id="A0AA36IF32"/>
<protein>
    <submittedName>
        <fullName evidence="1">Uncharacterized protein</fullName>
    </submittedName>
</protein>
<feature type="non-terminal residue" evidence="1">
    <location>
        <position position="1"/>
    </location>
</feature>
<reference evidence="1" key="1">
    <citation type="submission" date="2023-08" db="EMBL/GenBank/DDBJ databases">
        <authorList>
            <person name="Chen Y."/>
            <person name="Shah S."/>
            <person name="Dougan E. K."/>
            <person name="Thang M."/>
            <person name="Chan C."/>
        </authorList>
    </citation>
    <scope>NUCLEOTIDE SEQUENCE</scope>
</reference>
<evidence type="ECO:0000313" key="1">
    <source>
        <dbReference type="EMBL" id="CAJ1386289.1"/>
    </source>
</evidence>
<proteinExistence type="predicted"/>
<gene>
    <name evidence="1" type="ORF">EVOR1521_LOCUS12693</name>
</gene>
<feature type="non-terminal residue" evidence="1">
    <location>
        <position position="171"/>
    </location>
</feature>
<accession>A0AA36IF32</accession>
<dbReference type="Proteomes" id="UP001178507">
    <property type="component" value="Unassembled WGS sequence"/>
</dbReference>
<dbReference type="EMBL" id="CAUJNA010001349">
    <property type="protein sequence ID" value="CAJ1386289.1"/>
    <property type="molecule type" value="Genomic_DNA"/>
</dbReference>
<comment type="caution">
    <text evidence="1">The sequence shown here is derived from an EMBL/GenBank/DDBJ whole genome shotgun (WGS) entry which is preliminary data.</text>
</comment>
<sequence>LADPMIAQNEPPPWLDDLRHIKEHYVDMFHSMDILNVLPDQKAAVFRVVSRLPSRRELEVLLNDSCFEVQSDSQASLVGSKLESFEQLLSAMDGADAFGSRQGATECLSPIGASTMAQTGFATLSASSLPGSRMILRRLEPDRSKMWRCSNCTYGAMLDGRLLLRRLECFE</sequence>